<keyword evidence="4" id="KW-1185">Reference proteome</keyword>
<dbReference type="Proteomes" id="UP000293036">
    <property type="component" value="Unassembled WGS sequence"/>
</dbReference>
<evidence type="ECO:0000256" key="1">
    <source>
        <dbReference type="SAM" id="MobiDB-lite"/>
    </source>
</evidence>
<reference evidence="3 4" key="1">
    <citation type="submission" date="2019-02" db="EMBL/GenBank/DDBJ databases">
        <title>Arcanobacterium bovis sp. nov., isolated from the milk of a cow with mastitis.</title>
        <authorList>
            <person name="Sammra O."/>
            <person name="Foster G."/>
            <person name="Hassan A."/>
            <person name="Alssahen M."/>
            <person name="Laemmler C."/>
            <person name="Borowiak M."/>
            <person name="Malorny B."/>
            <person name="Abdulmawjood A."/>
        </authorList>
    </citation>
    <scope>NUCLEOTIDE SEQUENCE [LARGE SCALE GENOMIC DNA]</scope>
    <source>
        <strain evidence="3 4">C605018/01/1</strain>
    </source>
</reference>
<feature type="transmembrane region" description="Helical" evidence="2">
    <location>
        <begin position="191"/>
        <end position="213"/>
    </location>
</feature>
<accession>A0A4Q9V3Z5</accession>
<dbReference type="InterPro" id="IPR007060">
    <property type="entry name" value="FtsL/DivIC"/>
</dbReference>
<name>A0A4Q9V3Z5_9ACTO</name>
<dbReference type="OrthoDB" id="5187715at2"/>
<organism evidence="3 4">
    <name type="scientific">Arcanobacterium bovis</name>
    <dbReference type="NCBI Taxonomy" id="2529275"/>
    <lineage>
        <taxon>Bacteria</taxon>
        <taxon>Bacillati</taxon>
        <taxon>Actinomycetota</taxon>
        <taxon>Actinomycetes</taxon>
        <taxon>Actinomycetales</taxon>
        <taxon>Actinomycetaceae</taxon>
        <taxon>Arcanobacterium</taxon>
    </lineage>
</organism>
<keyword evidence="2" id="KW-1133">Transmembrane helix</keyword>
<evidence type="ECO:0000313" key="4">
    <source>
        <dbReference type="Proteomes" id="UP000293036"/>
    </source>
</evidence>
<comment type="caution">
    <text evidence="3">The sequence shown here is derived from an EMBL/GenBank/DDBJ whole genome shotgun (WGS) entry which is preliminary data.</text>
</comment>
<dbReference type="EMBL" id="SJDT01000001">
    <property type="protein sequence ID" value="TBW23707.1"/>
    <property type="molecule type" value="Genomic_DNA"/>
</dbReference>
<gene>
    <name evidence="3" type="ORF">EZJ44_00780</name>
</gene>
<evidence type="ECO:0000313" key="3">
    <source>
        <dbReference type="EMBL" id="TBW23707.1"/>
    </source>
</evidence>
<feature type="compositionally biased region" description="Basic and acidic residues" evidence="1">
    <location>
        <begin position="62"/>
        <end position="73"/>
    </location>
</feature>
<keyword evidence="2" id="KW-0812">Transmembrane</keyword>
<evidence type="ECO:0000256" key="2">
    <source>
        <dbReference type="SAM" id="Phobius"/>
    </source>
</evidence>
<proteinExistence type="predicted"/>
<evidence type="ECO:0008006" key="5">
    <source>
        <dbReference type="Google" id="ProtNLM"/>
    </source>
</evidence>
<feature type="region of interest" description="Disordered" evidence="1">
    <location>
        <begin position="1"/>
        <end position="171"/>
    </location>
</feature>
<protein>
    <recommendedName>
        <fullName evidence="5">Septum formation initiator family protein</fullName>
    </recommendedName>
</protein>
<feature type="compositionally biased region" description="Polar residues" evidence="1">
    <location>
        <begin position="15"/>
        <end position="25"/>
    </location>
</feature>
<sequence length="328" mass="36117">MSSRPPAPRRSSQSGNDPSARNQRITRPVRGTEAAPAEGGKLAAGARGKETTRGKQPPRDNQATRDTRTRRGESQVQGARPVRAVRPGRGESPMSGGRPVRAERPVRSKQPARAANNGRTPTRGNNDPDASSRTAQTVRARTAQTERARTLETMPETSAATTSAAKRRRSGRDWNVVLSGSERTRQFSVRLALVIAAVMIGVFIVSSPLRGYIAQQEEKRELLSTLDHRKERVQELEQQLALWNDPQYIQSQARQRLGYVLPGQTLYTVDPQAIAGAQPKEQEQLAELNKERRAATPFYMTMWDSISIAGQSGKVDNPSNVPVIDKTK</sequence>
<keyword evidence="2" id="KW-0472">Membrane</keyword>
<dbReference type="AlphaFoldDB" id="A0A4Q9V3Z5"/>
<dbReference type="Pfam" id="PF04977">
    <property type="entry name" value="DivIC"/>
    <property type="match status" value="1"/>
</dbReference>
<dbReference type="RefSeq" id="WP_131279153.1">
    <property type="nucleotide sequence ID" value="NZ_JBHSLR010000009.1"/>
</dbReference>
<feature type="compositionally biased region" description="Polar residues" evidence="1">
    <location>
        <begin position="117"/>
        <end position="129"/>
    </location>
</feature>
<feature type="compositionally biased region" description="Low complexity" evidence="1">
    <location>
        <begin position="131"/>
        <end position="143"/>
    </location>
</feature>